<dbReference type="AlphaFoldDB" id="A0A9W6R2H0"/>
<name>A0A9W6R2H0_9PSEU</name>
<proteinExistence type="inferred from homology"/>
<evidence type="ECO:0000256" key="5">
    <source>
        <dbReference type="ARBA" id="ARBA00023136"/>
    </source>
</evidence>
<organism evidence="7 8">
    <name type="scientific">Amycolatopsis taiwanensis</name>
    <dbReference type="NCBI Taxonomy" id="342230"/>
    <lineage>
        <taxon>Bacteria</taxon>
        <taxon>Bacillati</taxon>
        <taxon>Actinomycetota</taxon>
        <taxon>Actinomycetes</taxon>
        <taxon>Pseudonocardiales</taxon>
        <taxon>Pseudonocardiaceae</taxon>
        <taxon>Amycolatopsis</taxon>
    </lineage>
</organism>
<keyword evidence="5 6" id="KW-0472">Membrane</keyword>
<evidence type="ECO:0000313" key="8">
    <source>
        <dbReference type="Proteomes" id="UP001165136"/>
    </source>
</evidence>
<dbReference type="InterPro" id="IPR012506">
    <property type="entry name" value="TMEM86B-like"/>
</dbReference>
<evidence type="ECO:0000256" key="3">
    <source>
        <dbReference type="ARBA" id="ARBA00022692"/>
    </source>
</evidence>
<protein>
    <submittedName>
        <fullName evidence="7">Uncharacterized protein</fullName>
    </submittedName>
</protein>
<feature type="transmembrane region" description="Helical" evidence="6">
    <location>
        <begin position="31"/>
        <end position="55"/>
    </location>
</feature>
<dbReference type="RefSeq" id="WP_285488092.1">
    <property type="nucleotide sequence ID" value="NZ_BSTI01000010.1"/>
</dbReference>
<gene>
    <name evidence="7" type="ORF">Atai01_45530</name>
</gene>
<evidence type="ECO:0000256" key="6">
    <source>
        <dbReference type="SAM" id="Phobius"/>
    </source>
</evidence>
<reference evidence="7" key="1">
    <citation type="submission" date="2023-03" db="EMBL/GenBank/DDBJ databases">
        <title>Amycolatopsis taiwanensis NBRC 103393.</title>
        <authorList>
            <person name="Ichikawa N."/>
            <person name="Sato H."/>
            <person name="Tonouchi N."/>
        </authorList>
    </citation>
    <scope>NUCLEOTIDE SEQUENCE</scope>
    <source>
        <strain evidence="7">NBRC 103393</strain>
    </source>
</reference>
<keyword evidence="8" id="KW-1185">Reference proteome</keyword>
<accession>A0A9W6R2H0</accession>
<comment type="caution">
    <text evidence="7">The sequence shown here is derived from an EMBL/GenBank/DDBJ whole genome shotgun (WGS) entry which is preliminary data.</text>
</comment>
<evidence type="ECO:0000256" key="4">
    <source>
        <dbReference type="ARBA" id="ARBA00022989"/>
    </source>
</evidence>
<evidence type="ECO:0000313" key="7">
    <source>
        <dbReference type="EMBL" id="GLY67934.1"/>
    </source>
</evidence>
<keyword evidence="3 6" id="KW-0812">Transmembrane</keyword>
<comment type="subcellular location">
    <subcellularLocation>
        <location evidence="1">Membrane</location>
        <topology evidence="1">Multi-pass membrane protein</topology>
    </subcellularLocation>
</comment>
<sequence>MSWPGAIDGALFLISDGFIALNLSEVHLLPYQWVIVMPTYVVAQFLIEVALLGGLPSRETTRSTSTPSTTGP</sequence>
<keyword evidence="4 6" id="KW-1133">Transmembrane helix</keyword>
<dbReference type="Proteomes" id="UP001165136">
    <property type="component" value="Unassembled WGS sequence"/>
</dbReference>
<dbReference type="GO" id="GO:0016020">
    <property type="term" value="C:membrane"/>
    <property type="evidence" value="ECO:0007669"/>
    <property type="project" value="UniProtKB-SubCell"/>
</dbReference>
<evidence type="ECO:0000256" key="2">
    <source>
        <dbReference type="ARBA" id="ARBA00007375"/>
    </source>
</evidence>
<dbReference type="EMBL" id="BSTI01000010">
    <property type="protein sequence ID" value="GLY67934.1"/>
    <property type="molecule type" value="Genomic_DNA"/>
</dbReference>
<comment type="similarity">
    <text evidence="2">Belongs to the TMEM86 family.</text>
</comment>
<evidence type="ECO:0000256" key="1">
    <source>
        <dbReference type="ARBA" id="ARBA00004141"/>
    </source>
</evidence>
<dbReference type="Pfam" id="PF07947">
    <property type="entry name" value="YhhN"/>
    <property type="match status" value="1"/>
</dbReference>